<reference evidence="3 4" key="1">
    <citation type="submission" date="2017-02" db="EMBL/GenBank/DDBJ databases">
        <authorList>
            <person name="Peterson S.W."/>
        </authorList>
    </citation>
    <scope>NUCLEOTIDE SEQUENCE [LARGE SCALE GENOMIC DNA]</scope>
    <source>
        <strain evidence="3 4">LSP_Lj1</strain>
    </source>
</reference>
<dbReference type="RefSeq" id="WP_094763262.1">
    <property type="nucleotide sequence ID" value="NZ_FUKQ01000001.1"/>
</dbReference>
<gene>
    <name evidence="3" type="ORF">FM114_00610</name>
</gene>
<evidence type="ECO:0000313" key="4">
    <source>
        <dbReference type="Proteomes" id="UP000188342"/>
    </source>
</evidence>
<feature type="region of interest" description="Disordered" evidence="1">
    <location>
        <begin position="33"/>
        <end position="87"/>
    </location>
</feature>
<feature type="region of interest" description="Disordered" evidence="1">
    <location>
        <begin position="142"/>
        <end position="167"/>
    </location>
</feature>
<keyword evidence="2" id="KW-0732">Signal</keyword>
<dbReference type="Proteomes" id="UP000188342">
    <property type="component" value="Unassembled WGS sequence"/>
</dbReference>
<feature type="compositionally biased region" description="Low complexity" evidence="1">
    <location>
        <begin position="33"/>
        <end position="65"/>
    </location>
</feature>
<evidence type="ECO:0008006" key="5">
    <source>
        <dbReference type="Google" id="ProtNLM"/>
    </source>
</evidence>
<feature type="signal peptide" evidence="2">
    <location>
        <begin position="1"/>
        <end position="26"/>
    </location>
</feature>
<dbReference type="STRING" id="1255658.FM114_00610"/>
<sequence length="226" mass="22961">MTDKKKTATFASVAVAGLIVAGGATAALNANAETTTTGNNGSSYGASAGDGQQGKGTQTGQNQGDQDGRGGHGRGGHMMGTEVTGSELTKVTDAVKAKDKAFTVEHVMKDSDGAYHVMGTTSGNRAGYEVSKDLKTITAHTMGDRDGKSGPGGQARHSHTAATTDETAKVKAAVKAKDSAVTVESVQKDPDGSYDVQGTKSGSKVMVEVSKDLKTIEVRTGGPGQR</sequence>
<protein>
    <recommendedName>
        <fullName evidence="5">PepSY domain-containing protein</fullName>
    </recommendedName>
</protein>
<dbReference type="AlphaFoldDB" id="A0A1R4I9T1"/>
<feature type="chain" id="PRO_5038576863" description="PepSY domain-containing protein" evidence="2">
    <location>
        <begin position="27"/>
        <end position="226"/>
    </location>
</feature>
<keyword evidence="4" id="KW-1185">Reference proteome</keyword>
<proteinExistence type="predicted"/>
<evidence type="ECO:0000256" key="1">
    <source>
        <dbReference type="SAM" id="MobiDB-lite"/>
    </source>
</evidence>
<organism evidence="3 4">
    <name type="scientific">Luteococcus japonicus LSP_Lj1</name>
    <dbReference type="NCBI Taxonomy" id="1255658"/>
    <lineage>
        <taxon>Bacteria</taxon>
        <taxon>Bacillati</taxon>
        <taxon>Actinomycetota</taxon>
        <taxon>Actinomycetes</taxon>
        <taxon>Propionibacteriales</taxon>
        <taxon>Propionibacteriaceae</taxon>
        <taxon>Luteococcus</taxon>
    </lineage>
</organism>
<evidence type="ECO:0000313" key="3">
    <source>
        <dbReference type="EMBL" id="SJN16364.1"/>
    </source>
</evidence>
<name>A0A1R4I9T1_9ACTN</name>
<dbReference type="OrthoDB" id="4872281at2"/>
<accession>A0A1R4I9T1</accession>
<dbReference type="EMBL" id="FUKQ01000001">
    <property type="protein sequence ID" value="SJN16364.1"/>
    <property type="molecule type" value="Genomic_DNA"/>
</dbReference>
<evidence type="ECO:0000256" key="2">
    <source>
        <dbReference type="SAM" id="SignalP"/>
    </source>
</evidence>